<name>A0A2W2EL87_9ACTN</name>
<comment type="caution">
    <text evidence="1">The sequence shown here is derived from an EMBL/GenBank/DDBJ whole genome shotgun (WGS) entry which is preliminary data.</text>
</comment>
<keyword evidence="2" id="KW-1185">Reference proteome</keyword>
<evidence type="ECO:0008006" key="3">
    <source>
        <dbReference type="Google" id="ProtNLM"/>
    </source>
</evidence>
<dbReference type="EMBL" id="POUD01000065">
    <property type="protein sequence ID" value="PZG17579.1"/>
    <property type="molecule type" value="Genomic_DNA"/>
</dbReference>
<proteinExistence type="predicted"/>
<dbReference type="OrthoDB" id="134712at2"/>
<dbReference type="AlphaFoldDB" id="A0A2W2EL87"/>
<dbReference type="RefSeq" id="WP_111180067.1">
    <property type="nucleotide sequence ID" value="NZ_POUD01000065.1"/>
</dbReference>
<gene>
    <name evidence="1" type="ORF">C1J01_17650</name>
</gene>
<reference evidence="1 2" key="1">
    <citation type="submission" date="2018-01" db="EMBL/GenBank/DDBJ databases">
        <title>Draft genome sequence of Nonomuraea sp. KC333.</title>
        <authorList>
            <person name="Sahin N."/>
            <person name="Saygin H."/>
            <person name="Ay H."/>
        </authorList>
    </citation>
    <scope>NUCLEOTIDE SEQUENCE [LARGE SCALE GENOMIC DNA]</scope>
    <source>
        <strain evidence="1 2">KC333</strain>
    </source>
</reference>
<dbReference type="Proteomes" id="UP000249304">
    <property type="component" value="Unassembled WGS sequence"/>
</dbReference>
<sequence length="226" mass="25263">MALVFLMSCLLRDGDLPGWDRELARCETLLKERPELESMVRIAQTARATLDGRWDDAEELLTRYGDMRFGSTLWGRRFRHLVTTFTCRRAQGRVPEILDELLAAAGEPHFMPLRPVAVLAAVEAGRPEPARRLIDRWGTHVPDDWVADFLVPVCGLVAAHLGVPDPRELYDRLAPYADQLVVAGMGTACWGPTHLVLERLARRLGDENAARAHARAGLSRPCPPRS</sequence>
<organism evidence="1 2">
    <name type="scientific">Nonomuraea aridisoli</name>
    <dbReference type="NCBI Taxonomy" id="2070368"/>
    <lineage>
        <taxon>Bacteria</taxon>
        <taxon>Bacillati</taxon>
        <taxon>Actinomycetota</taxon>
        <taxon>Actinomycetes</taxon>
        <taxon>Streptosporangiales</taxon>
        <taxon>Streptosporangiaceae</taxon>
        <taxon>Nonomuraea</taxon>
    </lineage>
</organism>
<accession>A0A2W2EL87</accession>
<evidence type="ECO:0000313" key="2">
    <source>
        <dbReference type="Proteomes" id="UP000249304"/>
    </source>
</evidence>
<evidence type="ECO:0000313" key="1">
    <source>
        <dbReference type="EMBL" id="PZG17579.1"/>
    </source>
</evidence>
<protein>
    <recommendedName>
        <fullName evidence="3">Tetratricopeptide repeat protein</fullName>
    </recommendedName>
</protein>